<protein>
    <recommendedName>
        <fullName evidence="2">SCP domain-containing protein</fullName>
    </recommendedName>
</protein>
<evidence type="ECO:0000256" key="1">
    <source>
        <dbReference type="SAM" id="MobiDB-lite"/>
    </source>
</evidence>
<evidence type="ECO:0000313" key="4">
    <source>
        <dbReference type="Proteomes" id="UP000326331"/>
    </source>
</evidence>
<gene>
    <name evidence="3" type="ORF">Tbon_11995</name>
</gene>
<reference evidence="3 4" key="1">
    <citation type="submission" date="2019-10" db="EMBL/GenBank/DDBJ databases">
        <title>Thermopilla bonchosmolovskayae gen. nov., sp. nov., a moderately thermophilic Chloroflexi bacterium from a Chukotka hot spring (Arctic, Russia), representing a novel classis Thermopillaia, which include previously uncultivated lineage OLB14.</title>
        <authorList>
            <person name="Kochetkova T.V."/>
            <person name="Zayulina K.S."/>
            <person name="Zhigarkov V.S."/>
            <person name="Minaev N.V."/>
            <person name="Novikov A."/>
            <person name="Toshchakov S.V."/>
            <person name="Elcheninov A.G."/>
            <person name="Kublanov I.V."/>
        </authorList>
    </citation>
    <scope>NUCLEOTIDE SEQUENCE [LARGE SCALE GENOMIC DNA]</scope>
    <source>
        <strain evidence="3 4">3753O</strain>
    </source>
</reference>
<dbReference type="EMBL" id="CP042829">
    <property type="protein sequence ID" value="QFG03974.1"/>
    <property type="molecule type" value="Genomic_DNA"/>
</dbReference>
<accession>A0ABX6C3X6</accession>
<dbReference type="PANTHER" id="PTHR31157">
    <property type="entry name" value="SCP DOMAIN-CONTAINING PROTEIN"/>
    <property type="match status" value="1"/>
</dbReference>
<evidence type="ECO:0000259" key="2">
    <source>
        <dbReference type="Pfam" id="PF00188"/>
    </source>
</evidence>
<dbReference type="Pfam" id="PF00188">
    <property type="entry name" value="CAP"/>
    <property type="match status" value="1"/>
</dbReference>
<dbReference type="RefSeq" id="WP_158067920.1">
    <property type="nucleotide sequence ID" value="NZ_CP042829.1"/>
</dbReference>
<dbReference type="InterPro" id="IPR035940">
    <property type="entry name" value="CAP_sf"/>
</dbReference>
<dbReference type="Gene3D" id="3.40.33.10">
    <property type="entry name" value="CAP"/>
    <property type="match status" value="1"/>
</dbReference>
<dbReference type="PANTHER" id="PTHR31157:SF1">
    <property type="entry name" value="SCP DOMAIN-CONTAINING PROTEIN"/>
    <property type="match status" value="1"/>
</dbReference>
<dbReference type="SUPFAM" id="SSF55797">
    <property type="entry name" value="PR-1-like"/>
    <property type="match status" value="1"/>
</dbReference>
<dbReference type="Proteomes" id="UP000326331">
    <property type="component" value="Chromosome"/>
</dbReference>
<dbReference type="InterPro" id="IPR014044">
    <property type="entry name" value="CAP_dom"/>
</dbReference>
<feature type="region of interest" description="Disordered" evidence="1">
    <location>
        <begin position="1"/>
        <end position="58"/>
    </location>
</feature>
<organism evidence="3 4">
    <name type="scientific">Tepidiforma bonchosmolovskayae</name>
    <dbReference type="NCBI Taxonomy" id="2601677"/>
    <lineage>
        <taxon>Bacteria</taxon>
        <taxon>Bacillati</taxon>
        <taxon>Chloroflexota</taxon>
        <taxon>Tepidiformia</taxon>
        <taxon>Tepidiformales</taxon>
        <taxon>Tepidiformaceae</taxon>
        <taxon>Tepidiforma</taxon>
    </lineage>
</organism>
<name>A0ABX6C3X6_9CHLR</name>
<keyword evidence="4" id="KW-1185">Reference proteome</keyword>
<dbReference type="CDD" id="cd05379">
    <property type="entry name" value="CAP_bacterial"/>
    <property type="match status" value="1"/>
</dbReference>
<evidence type="ECO:0000313" key="3">
    <source>
        <dbReference type="EMBL" id="QFG03974.1"/>
    </source>
</evidence>
<proteinExistence type="predicted"/>
<feature type="domain" description="SCP" evidence="2">
    <location>
        <begin position="86"/>
        <end position="200"/>
    </location>
</feature>
<feature type="compositionally biased region" description="Low complexity" evidence="1">
    <location>
        <begin position="31"/>
        <end position="44"/>
    </location>
</feature>
<sequence>MSAEEAALPAAGSPSVTELTPPAERPAPPDAVAEARATPLAPAAEPSPPPTPVPAASAPEPVAALPAAVSQPREFVSVQDRAVELLAAMNAARADAGLAPLTWDPDLAAVALARARDLIEHGYFDHYGPDGRSAFSELAARGIRYGLAGENLARNNYAEAKTVQAAFQGLMGSPGHRANILEPRFSRVGIAAVRSGRVWLYVTIFAD</sequence>